<dbReference type="RefSeq" id="WP_137450795.1">
    <property type="nucleotide sequence ID" value="NZ_SZZH01000004.1"/>
</dbReference>
<dbReference type="InterPro" id="IPR024071">
    <property type="entry name" value="S-Me-THD_C_sf"/>
</dbReference>
<proteinExistence type="predicted"/>
<evidence type="ECO:0000313" key="3">
    <source>
        <dbReference type="EMBL" id="TKV57711.1"/>
    </source>
</evidence>
<protein>
    <submittedName>
        <fullName evidence="3">DUF917 domain-containing protein</fullName>
    </submittedName>
</protein>
<accession>A0A4U6QCH0</accession>
<evidence type="ECO:0000259" key="2">
    <source>
        <dbReference type="Pfam" id="PF20906"/>
    </source>
</evidence>
<gene>
    <name evidence="3" type="ORF">FDO65_16315</name>
</gene>
<dbReference type="SUPFAM" id="SSF160991">
    <property type="entry name" value="CV3147-like"/>
    <property type="match status" value="1"/>
</dbReference>
<dbReference type="InterPro" id="IPR027479">
    <property type="entry name" value="S-Me-THD_N_sf"/>
</dbReference>
<dbReference type="InterPro" id="IPR048350">
    <property type="entry name" value="S-Me-THD-like_C"/>
</dbReference>
<dbReference type="Gene3D" id="2.40.390.10">
    <property type="entry name" value="CV3147-like"/>
    <property type="match status" value="1"/>
</dbReference>
<dbReference type="EMBL" id="SZZH01000004">
    <property type="protein sequence ID" value="TKV57711.1"/>
    <property type="molecule type" value="Genomic_DNA"/>
</dbReference>
<dbReference type="InterPro" id="IPR010318">
    <property type="entry name" value="S-Me-THD_N"/>
</dbReference>
<organism evidence="3 4">
    <name type="scientific">Nakamurella flava</name>
    <dbReference type="NCBI Taxonomy" id="2576308"/>
    <lineage>
        <taxon>Bacteria</taxon>
        <taxon>Bacillati</taxon>
        <taxon>Actinomycetota</taxon>
        <taxon>Actinomycetes</taxon>
        <taxon>Nakamurellales</taxon>
        <taxon>Nakamurellaceae</taxon>
        <taxon>Nakamurella</taxon>
    </lineage>
</organism>
<dbReference type="Proteomes" id="UP000306985">
    <property type="component" value="Unassembled WGS sequence"/>
</dbReference>
<feature type="domain" description="S-Me-THD N-terminal" evidence="1">
    <location>
        <begin position="11"/>
        <end position="167"/>
    </location>
</feature>
<dbReference type="OrthoDB" id="3170437at2"/>
<reference evidence="3 4" key="1">
    <citation type="submission" date="2019-05" db="EMBL/GenBank/DDBJ databases">
        <title>Nakamurella sp. N5BH11, whole genome shotgun sequence.</title>
        <authorList>
            <person name="Tuo L."/>
        </authorList>
    </citation>
    <scope>NUCLEOTIDE SEQUENCE [LARGE SCALE GENOMIC DNA]</scope>
    <source>
        <strain evidence="3 4">N5BH11</strain>
    </source>
</reference>
<sequence length="363" mass="38826">MTSALDRLDEQDLLDLSVGCTVLAGGGGGDPRIGVLMALGAIRRTGPVPLVALDDLDPDDLVIPAGMIGAPTVMVEKIPHGREGDVIRAAYEARLGRPVAALMPMEMGGINGVLPVAWAAIAGLPLVDGDLMGRAFPELQMCTPHLYDIPVSPLVVVDERSQVMTFETMDNIWGERLARNAVSRLGGCACAGLYPMDARTAATPMLAGTVSRAVHIGRTIRQAGDDPFRALDDTVGLYPLLTGKVLDVDRRTAGGFVRGSAVIEGTEKDAGRLVRLEFQNENLVAMEDGEALATVPDIITLLDRHTAHGIVTEHIRYGQRVVIGVFRAPDQWRSERGLATVGPRAFGYDIDYVPVEDRHARVG</sequence>
<evidence type="ECO:0000313" key="4">
    <source>
        <dbReference type="Proteomes" id="UP000306985"/>
    </source>
</evidence>
<comment type="caution">
    <text evidence="3">The sequence shown here is derived from an EMBL/GenBank/DDBJ whole genome shotgun (WGS) entry which is preliminary data.</text>
</comment>
<dbReference type="Pfam" id="PF06032">
    <property type="entry name" value="S-Me-THD_N"/>
    <property type="match status" value="1"/>
</dbReference>
<keyword evidence="4" id="KW-1185">Reference proteome</keyword>
<feature type="domain" description="S-Me-THD-like C-terminal" evidence="2">
    <location>
        <begin position="170"/>
        <end position="355"/>
    </location>
</feature>
<dbReference type="AlphaFoldDB" id="A0A4U6QCH0"/>
<dbReference type="Pfam" id="PF20906">
    <property type="entry name" value="S-Me-THD_C"/>
    <property type="match status" value="1"/>
</dbReference>
<dbReference type="Gene3D" id="3.40.1610.10">
    <property type="entry name" value="CV3147-like domain"/>
    <property type="match status" value="1"/>
</dbReference>
<name>A0A4U6QCH0_9ACTN</name>
<evidence type="ECO:0000259" key="1">
    <source>
        <dbReference type="Pfam" id="PF06032"/>
    </source>
</evidence>